<protein>
    <submittedName>
        <fullName evidence="1">Uncharacterized protein</fullName>
    </submittedName>
</protein>
<dbReference type="AlphaFoldDB" id="A0A564Z539"/>
<gene>
    <name evidence="1" type="ORF">WMSIL1_LOCUS12612</name>
</gene>
<name>A0A564Z539_HYMDI</name>
<keyword evidence="2" id="KW-1185">Reference proteome</keyword>
<dbReference type="PANTHER" id="PTHR21013:SF10">
    <property type="entry name" value="ATP SYNTHASE MITOCHONDRIAL F1 COMPLEX ASSEMBLY FACTOR 2"/>
    <property type="match status" value="1"/>
</dbReference>
<dbReference type="EMBL" id="CABIJS010000665">
    <property type="protein sequence ID" value="VUZ54560.1"/>
    <property type="molecule type" value="Genomic_DNA"/>
</dbReference>
<accession>A0A564Z539</accession>
<reference evidence="1 2" key="1">
    <citation type="submission" date="2019-07" db="EMBL/GenBank/DDBJ databases">
        <authorList>
            <person name="Jastrzebski P J."/>
            <person name="Paukszto L."/>
            <person name="Jastrzebski P J."/>
        </authorList>
    </citation>
    <scope>NUCLEOTIDE SEQUENCE [LARGE SCALE GENOMIC DNA]</scope>
    <source>
        <strain evidence="1 2">WMS-il1</strain>
    </source>
</reference>
<dbReference type="GO" id="GO:0033615">
    <property type="term" value="P:mitochondrial proton-transporting ATP synthase complex assembly"/>
    <property type="evidence" value="ECO:0007669"/>
    <property type="project" value="TreeGrafter"/>
</dbReference>
<dbReference type="InterPro" id="IPR011419">
    <property type="entry name" value="ATP12_ATP_synth-F1-assembly"/>
</dbReference>
<dbReference type="GO" id="GO:0005739">
    <property type="term" value="C:mitochondrion"/>
    <property type="evidence" value="ECO:0007669"/>
    <property type="project" value="TreeGrafter"/>
</dbReference>
<dbReference type="InterPro" id="IPR023335">
    <property type="entry name" value="ATP12_ortho_dom_sf"/>
</dbReference>
<proteinExistence type="predicted"/>
<sequence>MVDGYITSRKAVELSRLEQTFQERRWGSVEWFHEVDAVEMNTRVAAGLLVTLTSHSRRSVKEVSQKTLA</sequence>
<evidence type="ECO:0000313" key="2">
    <source>
        <dbReference type="Proteomes" id="UP000321570"/>
    </source>
</evidence>
<evidence type="ECO:0000313" key="1">
    <source>
        <dbReference type="EMBL" id="VUZ54560.1"/>
    </source>
</evidence>
<dbReference type="PANTHER" id="PTHR21013">
    <property type="entry name" value="ATP SYNTHASE MITOCHONDRIAL F1 COMPLEX ASSEMBLY FACTOR 2/ATP12 PROTEIN, MITOCHONDRIAL PRECURSOR"/>
    <property type="match status" value="1"/>
</dbReference>
<organism evidence="1 2">
    <name type="scientific">Hymenolepis diminuta</name>
    <name type="common">Rat tapeworm</name>
    <dbReference type="NCBI Taxonomy" id="6216"/>
    <lineage>
        <taxon>Eukaryota</taxon>
        <taxon>Metazoa</taxon>
        <taxon>Spiralia</taxon>
        <taxon>Lophotrochozoa</taxon>
        <taxon>Platyhelminthes</taxon>
        <taxon>Cestoda</taxon>
        <taxon>Eucestoda</taxon>
        <taxon>Cyclophyllidea</taxon>
        <taxon>Hymenolepididae</taxon>
        <taxon>Hymenolepis</taxon>
    </lineage>
</organism>
<dbReference type="Gene3D" id="1.10.3580.10">
    <property type="entry name" value="ATP12 ATPase"/>
    <property type="match status" value="1"/>
</dbReference>
<dbReference type="Proteomes" id="UP000321570">
    <property type="component" value="Unassembled WGS sequence"/>
</dbReference>
<dbReference type="SUPFAM" id="SSF160909">
    <property type="entry name" value="ATP12-like"/>
    <property type="match status" value="1"/>
</dbReference>